<dbReference type="EMBL" id="AHFG01000031">
    <property type="protein sequence ID" value="EJR71546.1"/>
    <property type="molecule type" value="Genomic_DNA"/>
</dbReference>
<reference evidence="1 2" key="1">
    <citation type="submission" date="2012-04" db="EMBL/GenBank/DDBJ databases">
        <title>The Genome Sequence of Bacillus cereus VD154.</title>
        <authorList>
            <consortium name="The Broad Institute Genome Sequencing Platform"/>
            <consortium name="The Broad Institute Genome Sequencing Center for Infectious Disease"/>
            <person name="Feldgarden M."/>
            <person name="Van der Auwera G.A."/>
            <person name="Mahillon J."/>
            <person name="Duprez V."/>
            <person name="Timmery S."/>
            <person name="Mattelet C."/>
            <person name="Dierick K."/>
            <person name="Sun M."/>
            <person name="Yu Z."/>
            <person name="Zhu L."/>
            <person name="Hu X."/>
            <person name="Shank E.B."/>
            <person name="Swiecicka I."/>
            <person name="Hansen B.M."/>
            <person name="Andrup L."/>
            <person name="Young S.K."/>
            <person name="Zeng Q."/>
            <person name="Gargeya S."/>
            <person name="Fitzgerald M."/>
            <person name="Haas B."/>
            <person name="Abouelleil A."/>
            <person name="Alvarado L."/>
            <person name="Arachchi H.M."/>
            <person name="Berlin A."/>
            <person name="Chapman S.B."/>
            <person name="Goldberg J."/>
            <person name="Griggs A."/>
            <person name="Gujja S."/>
            <person name="Hansen M."/>
            <person name="Howarth C."/>
            <person name="Imamovic A."/>
            <person name="Larimer J."/>
            <person name="McCowen C."/>
            <person name="Montmayeur A."/>
            <person name="Murphy C."/>
            <person name="Neiman D."/>
            <person name="Pearson M."/>
            <person name="Priest M."/>
            <person name="Roberts A."/>
            <person name="Saif S."/>
            <person name="Shea T."/>
            <person name="Sisk P."/>
            <person name="Sykes S."/>
            <person name="Wortman J."/>
            <person name="Nusbaum C."/>
            <person name="Birren B."/>
        </authorList>
    </citation>
    <scope>NUCLEOTIDE SEQUENCE [LARGE SCALE GENOMIC DNA]</scope>
    <source>
        <strain evidence="1 2">VD154</strain>
    </source>
</reference>
<dbReference type="NCBIfam" id="NF005479">
    <property type="entry name" value="PRK07080.1"/>
    <property type="match status" value="1"/>
</dbReference>
<dbReference type="SUPFAM" id="SSF55681">
    <property type="entry name" value="Class II aaRS and biotin synthetases"/>
    <property type="match status" value="1"/>
</dbReference>
<sequence>MEAVLTKSLLDEVIEAGHFIPTGVKGVYGKGKDMNQLLINLEKYISDIGRTSDTEIMMFPPVMNKLNIEKTEYLKSFPHLLGSVHAFFGDEENHKQMLDKISNQEDWTTEFKHTDVVMTPAACYPVYPNLSGDLPENGRVVEVSSFCYRHEPSDEPTRMQSFKMIEFVKAGTPDDVKTWRQEWLEKAQVVLSNLELNYEVEIANDPFFGNGGRLLKINQNQLELKYEIVIPINSFEKPTAVVSSNYHQDHFAKKHQIFTETGEVAHTSCIGFGLERLALALLKTHGLNVSQWPESVKKELDL</sequence>
<gene>
    <name evidence="1" type="ORF">IK5_03012</name>
</gene>
<comment type="caution">
    <text evidence="1">The sequence shown here is derived from an EMBL/GenBank/DDBJ whole genome shotgun (WGS) entry which is preliminary data.</text>
</comment>
<evidence type="ECO:0008006" key="3">
    <source>
        <dbReference type="Google" id="ProtNLM"/>
    </source>
</evidence>
<name>A0A9W5KX11_BACCE</name>
<dbReference type="GO" id="GO:0016740">
    <property type="term" value="F:transferase activity"/>
    <property type="evidence" value="ECO:0007669"/>
    <property type="project" value="UniProtKB-ARBA"/>
</dbReference>
<proteinExistence type="predicted"/>
<dbReference type="CDD" id="cd00670">
    <property type="entry name" value="Gly_His_Pro_Ser_Thr_tRS_core"/>
    <property type="match status" value="1"/>
</dbReference>
<accession>A0A9W5KX11</accession>
<dbReference type="Gene3D" id="3.30.930.10">
    <property type="entry name" value="Bira Bifunctional Protein, Domain 2"/>
    <property type="match status" value="1"/>
</dbReference>
<dbReference type="InterPro" id="IPR045864">
    <property type="entry name" value="aa-tRNA-synth_II/BPL/LPL"/>
</dbReference>
<evidence type="ECO:0000313" key="2">
    <source>
        <dbReference type="Proteomes" id="UP000006967"/>
    </source>
</evidence>
<dbReference type="Proteomes" id="UP000006967">
    <property type="component" value="Unassembled WGS sequence"/>
</dbReference>
<protein>
    <recommendedName>
        <fullName evidence="3">Aminoacyl-transfer RNA synthetases class-II family profile domain-containing protein</fullName>
    </recommendedName>
</protein>
<evidence type="ECO:0000313" key="1">
    <source>
        <dbReference type="EMBL" id="EJR71546.1"/>
    </source>
</evidence>
<dbReference type="GO" id="GO:0140096">
    <property type="term" value="F:catalytic activity, acting on a protein"/>
    <property type="evidence" value="ECO:0007669"/>
    <property type="project" value="UniProtKB-ARBA"/>
</dbReference>
<dbReference type="AlphaFoldDB" id="A0A9W5KX11"/>
<organism evidence="1 2">
    <name type="scientific">Bacillus cereus VD154</name>
    <dbReference type="NCBI Taxonomy" id="1053238"/>
    <lineage>
        <taxon>Bacteria</taxon>
        <taxon>Bacillati</taxon>
        <taxon>Bacillota</taxon>
        <taxon>Bacilli</taxon>
        <taxon>Bacillales</taxon>
        <taxon>Bacillaceae</taxon>
        <taxon>Bacillus</taxon>
        <taxon>Bacillus cereus group</taxon>
    </lineage>
</organism>
<dbReference type="RefSeq" id="WP_000388570.1">
    <property type="nucleotide sequence ID" value="NZ_JH791881.1"/>
</dbReference>